<organism evidence="1">
    <name type="scientific">Grammatophora oceanica</name>
    <dbReference type="NCBI Taxonomy" id="210454"/>
    <lineage>
        <taxon>Eukaryota</taxon>
        <taxon>Sar</taxon>
        <taxon>Stramenopiles</taxon>
        <taxon>Ochrophyta</taxon>
        <taxon>Bacillariophyta</taxon>
        <taxon>Fragilariophyceae</taxon>
        <taxon>Fragilariophycidae</taxon>
        <taxon>Rhabdonematales</taxon>
        <taxon>Grammatophoraceae</taxon>
        <taxon>Grammatophora</taxon>
    </lineage>
</organism>
<evidence type="ECO:0008006" key="2">
    <source>
        <dbReference type="Google" id="ProtNLM"/>
    </source>
</evidence>
<gene>
    <name evidence="1" type="ORF">GOCE00092_LOCUS15939</name>
</gene>
<reference evidence="1" key="1">
    <citation type="submission" date="2021-01" db="EMBL/GenBank/DDBJ databases">
        <authorList>
            <person name="Corre E."/>
            <person name="Pelletier E."/>
            <person name="Niang G."/>
            <person name="Scheremetjew M."/>
            <person name="Finn R."/>
            <person name="Kale V."/>
            <person name="Holt S."/>
            <person name="Cochrane G."/>
            <person name="Meng A."/>
            <person name="Brown T."/>
            <person name="Cohen L."/>
        </authorList>
    </citation>
    <scope>NUCLEOTIDE SEQUENCE</scope>
    <source>
        <strain evidence="1">CCMP 410</strain>
    </source>
</reference>
<accession>A0A7S1Y9S9</accession>
<sequence length="271" mass="30825">MPCHPSPKANNKENSVRIENPVSTKEPAVAFGPSKLQLATAKKETKMPALCDRNAMFDAQVELILEFRRKFGPYRVPKAYDDRLHAVESMWRRRYRQRQKGKKGMSDYRFARLSSTNFIDAQSVCTSSRDACWREMGKLLEVYRETHGGDCAVPASFDQKLHDWVLAQLKLASLPQRDLNTDQKRNVLYVRRLMGTDTSLPSVFESQFEAIYWSFGGSLGLIVCRKRMIAISILLSQPGVAVTDKSETERKQCQTPGSPACRLLTLSMRNL</sequence>
<name>A0A7S1Y9S9_9STRA</name>
<evidence type="ECO:0000313" key="1">
    <source>
        <dbReference type="EMBL" id="CAD9288955.1"/>
    </source>
</evidence>
<dbReference type="EMBL" id="HBGK01030547">
    <property type="protein sequence ID" value="CAD9288955.1"/>
    <property type="molecule type" value="Transcribed_RNA"/>
</dbReference>
<proteinExistence type="predicted"/>
<protein>
    <recommendedName>
        <fullName evidence="2">Helicase-associated domain-containing protein</fullName>
    </recommendedName>
</protein>
<dbReference type="AlphaFoldDB" id="A0A7S1Y9S9"/>